<comment type="pathway">
    <text evidence="3 10">Glycan biosynthesis; glycogen biosynthesis.</text>
</comment>
<dbReference type="PANTHER" id="PTHR43651:SF3">
    <property type="entry name" value="1,4-ALPHA-GLUCAN-BRANCHING ENZYME"/>
    <property type="match status" value="1"/>
</dbReference>
<comment type="subunit">
    <text evidence="10">Monomer.</text>
</comment>
<keyword evidence="8 10" id="KW-0320">Glycogen biosynthesis</keyword>
<dbReference type="NCBIfam" id="NF008967">
    <property type="entry name" value="PRK12313.1"/>
    <property type="match status" value="1"/>
</dbReference>
<proteinExistence type="inferred from homology"/>
<comment type="function">
    <text evidence="2 10">Catalyzes the formation of the alpha-1,6-glucosidic linkages in glycogen by scission of a 1,4-alpha-linked oligosaccharide from growing alpha-1,4-glucan chains and the subsequent attachment of the oligosaccharide to the alpha-1,6 position.</text>
</comment>
<dbReference type="GO" id="GO:0005829">
    <property type="term" value="C:cytosol"/>
    <property type="evidence" value="ECO:0007669"/>
    <property type="project" value="TreeGrafter"/>
</dbReference>
<evidence type="ECO:0000313" key="13">
    <source>
        <dbReference type="EMBL" id="KMY50328.1"/>
    </source>
</evidence>
<dbReference type="PIRSF" id="PIRSF000463">
    <property type="entry name" value="GlgB"/>
    <property type="match status" value="1"/>
</dbReference>
<dbReference type="Pfam" id="PF02922">
    <property type="entry name" value="CBM_48"/>
    <property type="match status" value="1"/>
</dbReference>
<dbReference type="EC" id="2.4.1.18" evidence="10"/>
<dbReference type="GO" id="GO:0043169">
    <property type="term" value="F:cation binding"/>
    <property type="evidence" value="ECO:0007669"/>
    <property type="project" value="InterPro"/>
</dbReference>
<dbReference type="STRING" id="1679170.AC625_13155"/>
<dbReference type="NCBIfam" id="TIGR01515">
    <property type="entry name" value="branching_enzym"/>
    <property type="match status" value="1"/>
</dbReference>
<dbReference type="GO" id="GO:0005978">
    <property type="term" value="P:glycogen biosynthetic process"/>
    <property type="evidence" value="ECO:0007669"/>
    <property type="project" value="UniProtKB-UniRule"/>
</dbReference>
<dbReference type="OrthoDB" id="9800174at2"/>
<keyword evidence="5 10" id="KW-0321">Glycogen metabolism</keyword>
<dbReference type="AlphaFoldDB" id="A0A0K9GUM4"/>
<comment type="catalytic activity">
    <reaction evidence="1 10">
        <text>Transfers a segment of a (1-&gt;4)-alpha-D-glucan chain to a primary hydroxy group in a similar glucan chain.</text>
        <dbReference type="EC" id="2.4.1.18"/>
    </reaction>
</comment>
<dbReference type="CDD" id="cd02855">
    <property type="entry name" value="E_set_GBE_prok_N"/>
    <property type="match status" value="1"/>
</dbReference>
<evidence type="ECO:0000256" key="11">
    <source>
        <dbReference type="PIRSR" id="PIRSR000463-1"/>
    </source>
</evidence>
<dbReference type="GO" id="GO:0003844">
    <property type="term" value="F:1,4-alpha-glucan branching enzyme activity"/>
    <property type="evidence" value="ECO:0007669"/>
    <property type="project" value="UniProtKB-UniRule"/>
</dbReference>
<feature type="active site" description="Nucleophile" evidence="10 11">
    <location>
        <position position="316"/>
    </location>
</feature>
<dbReference type="InterPro" id="IPR014756">
    <property type="entry name" value="Ig_E-set"/>
</dbReference>
<dbReference type="Gene3D" id="2.60.40.1180">
    <property type="entry name" value="Golgi alpha-mannosidase II"/>
    <property type="match status" value="1"/>
</dbReference>
<evidence type="ECO:0000256" key="8">
    <source>
        <dbReference type="ARBA" id="ARBA00023056"/>
    </source>
</evidence>
<dbReference type="InterPro" id="IPR006047">
    <property type="entry name" value="GH13_cat_dom"/>
</dbReference>
<dbReference type="Proteomes" id="UP000037146">
    <property type="component" value="Unassembled WGS sequence"/>
</dbReference>
<gene>
    <name evidence="10" type="primary">glgB</name>
    <name evidence="13" type="ORF">AC625_13155</name>
</gene>
<evidence type="ECO:0000256" key="1">
    <source>
        <dbReference type="ARBA" id="ARBA00000826"/>
    </source>
</evidence>
<dbReference type="Gene3D" id="3.20.20.80">
    <property type="entry name" value="Glycosidases"/>
    <property type="match status" value="1"/>
</dbReference>
<keyword evidence="9 10" id="KW-0119">Carbohydrate metabolism</keyword>
<reference evidence="14" key="1">
    <citation type="submission" date="2015-07" db="EMBL/GenBank/DDBJ databases">
        <title>Genome sequencing project for genomic taxonomy and phylogenomics of Bacillus-like bacteria.</title>
        <authorList>
            <person name="Liu B."/>
            <person name="Wang J."/>
            <person name="Zhu Y."/>
            <person name="Liu G."/>
            <person name="Chen Q."/>
            <person name="Chen Z."/>
            <person name="Lan J."/>
            <person name="Che J."/>
            <person name="Ge C."/>
            <person name="Shi H."/>
            <person name="Pan Z."/>
            <person name="Liu X."/>
        </authorList>
    </citation>
    <scope>NUCLEOTIDE SEQUENCE [LARGE SCALE GENOMIC DNA]</scope>
    <source>
        <strain evidence="14">FJAT-27997</strain>
    </source>
</reference>
<dbReference type="RefSeq" id="WP_049681681.1">
    <property type="nucleotide sequence ID" value="NZ_LFZW01000001.1"/>
</dbReference>
<dbReference type="SUPFAM" id="SSF51445">
    <property type="entry name" value="(Trans)glycosidases"/>
    <property type="match status" value="1"/>
</dbReference>
<evidence type="ECO:0000313" key="14">
    <source>
        <dbReference type="Proteomes" id="UP000037146"/>
    </source>
</evidence>
<dbReference type="HAMAP" id="MF_00685">
    <property type="entry name" value="GlgB"/>
    <property type="match status" value="1"/>
</dbReference>
<dbReference type="NCBIfam" id="NF003811">
    <property type="entry name" value="PRK05402.1"/>
    <property type="match status" value="1"/>
</dbReference>
<comment type="similarity">
    <text evidence="4 10">Belongs to the glycosyl hydrolase 13 family. GlgB subfamily.</text>
</comment>
<dbReference type="FunFam" id="2.60.40.1180:FF:000002">
    <property type="entry name" value="1,4-alpha-glucan branching enzyme GlgB"/>
    <property type="match status" value="1"/>
</dbReference>
<sequence length="649" mass="75766">MNSIASQNTDITPSELEIYLFHEGTLFESYKMLGAHVSTYKGIDGVRFSVWAPHAKQVAVVGDFNNWNGTQNQMQQVNHSGIWVLFIQGLEEGQIYKYEIETVNGEKLLKADPYAFFSELRPNTASVVKRLDQYEWKDKKWLQQRDKEESYHKPLLVYELHMASWKKKENGDLYSYRELADELIDYVVEHGFTHIELMPVMEHPLDLSWGYQLTGFYSVTSRHGTPEDFMYFVDQCHQKGVGVLLDWVPAHFCRDEHGLGRFDGTPLYEPHDSRKADRPLWGTYSFDFGKPEIHSFLISNIMFWMEVYHIDGFRADAVSSMIYLNHDNPQSEKLTNQYGGEENIEAISFLKKMNEAIFAKYPGVLMMAEEATDHPLVSAPTSIGGLGFNYKWNMGWANDLLKYMKLHPSERRYHHNLLTFSFFYAFSENFILPFSHDEVVHGKLSLLNKMPGDYWQKFANYRLLYGYFMTHPGKKLVFMGAEFGQFAEWKELEELDWLLLDYESHTKLNRYITTIQHFYKNTSSLWRLDHEQEGFEWIDADNRDQSVITFMRHGKRKGDYCIIVCNFSTDVYHDYRIGVPSSGKYIEVLNSDEEVYGGSGQLNEKAITVDKQPHHNQPYSMNIKVPPLGTAIFMKQTKKRQGRVIHNEI</sequence>
<dbReference type="FunFam" id="3.20.20.80:FF:000003">
    <property type="entry name" value="1,4-alpha-glucan branching enzyme GlgB"/>
    <property type="match status" value="1"/>
</dbReference>
<feature type="active site" description="Proton donor" evidence="10 11">
    <location>
        <position position="369"/>
    </location>
</feature>
<name>A0A0K9GUM4_9BACI</name>
<keyword evidence="7 10" id="KW-0808">Transferase</keyword>
<dbReference type="SMART" id="SM00642">
    <property type="entry name" value="Aamy"/>
    <property type="match status" value="1"/>
</dbReference>
<feature type="domain" description="Glycosyl hydrolase family 13 catalytic" evidence="12">
    <location>
        <begin position="159"/>
        <end position="512"/>
    </location>
</feature>
<dbReference type="InterPro" id="IPR013780">
    <property type="entry name" value="Glyco_hydro_b"/>
</dbReference>
<dbReference type="InterPro" id="IPR004193">
    <property type="entry name" value="Glyco_hydro_13_N"/>
</dbReference>
<evidence type="ECO:0000259" key="12">
    <source>
        <dbReference type="SMART" id="SM00642"/>
    </source>
</evidence>
<dbReference type="SUPFAM" id="SSF81296">
    <property type="entry name" value="E set domains"/>
    <property type="match status" value="1"/>
</dbReference>
<dbReference type="PANTHER" id="PTHR43651">
    <property type="entry name" value="1,4-ALPHA-GLUCAN-BRANCHING ENZYME"/>
    <property type="match status" value="1"/>
</dbReference>
<dbReference type="FunFam" id="2.60.40.10:FF:000169">
    <property type="entry name" value="1,4-alpha-glucan branching enzyme GlgB"/>
    <property type="match status" value="1"/>
</dbReference>
<evidence type="ECO:0000256" key="4">
    <source>
        <dbReference type="ARBA" id="ARBA00009000"/>
    </source>
</evidence>
<accession>A0A0K9GUM4</accession>
<keyword evidence="14" id="KW-1185">Reference proteome</keyword>
<dbReference type="Pfam" id="PF02806">
    <property type="entry name" value="Alpha-amylase_C"/>
    <property type="match status" value="1"/>
</dbReference>
<organism evidence="13 14">
    <name type="scientific">Peribacillus loiseleuriae</name>
    <dbReference type="NCBI Taxonomy" id="1679170"/>
    <lineage>
        <taxon>Bacteria</taxon>
        <taxon>Bacillati</taxon>
        <taxon>Bacillota</taxon>
        <taxon>Bacilli</taxon>
        <taxon>Bacillales</taxon>
        <taxon>Bacillaceae</taxon>
        <taxon>Peribacillus</taxon>
    </lineage>
</organism>
<dbReference type="Pfam" id="PF00128">
    <property type="entry name" value="Alpha-amylase"/>
    <property type="match status" value="2"/>
</dbReference>
<dbReference type="SUPFAM" id="SSF51011">
    <property type="entry name" value="Glycosyl hydrolase domain"/>
    <property type="match status" value="1"/>
</dbReference>
<dbReference type="InterPro" id="IPR006048">
    <property type="entry name" value="A-amylase/branching_C"/>
</dbReference>
<evidence type="ECO:0000256" key="3">
    <source>
        <dbReference type="ARBA" id="ARBA00004964"/>
    </source>
</evidence>
<evidence type="ECO:0000256" key="6">
    <source>
        <dbReference type="ARBA" id="ARBA00022676"/>
    </source>
</evidence>
<dbReference type="InterPro" id="IPR006407">
    <property type="entry name" value="GlgB"/>
</dbReference>
<evidence type="ECO:0000256" key="2">
    <source>
        <dbReference type="ARBA" id="ARBA00002953"/>
    </source>
</evidence>
<protein>
    <recommendedName>
        <fullName evidence="10">1,4-alpha-glucan branching enzyme GlgB</fullName>
        <ecNumber evidence="10">2.4.1.18</ecNumber>
    </recommendedName>
    <alternativeName>
        <fullName evidence="10">1,4-alpha-D-glucan:1,4-alpha-D-glucan 6-glucosyl-transferase</fullName>
    </alternativeName>
    <alternativeName>
        <fullName evidence="10">Alpha-(1-&gt;4)-glucan branching enzyme</fullName>
    </alternativeName>
    <alternativeName>
        <fullName evidence="10">Glycogen branching enzyme</fullName>
        <shortName evidence="10">BE</shortName>
    </alternativeName>
</protein>
<evidence type="ECO:0000256" key="7">
    <source>
        <dbReference type="ARBA" id="ARBA00022679"/>
    </source>
</evidence>
<dbReference type="InterPro" id="IPR044143">
    <property type="entry name" value="GlgB_N_E_set_prok"/>
</dbReference>
<evidence type="ECO:0000256" key="9">
    <source>
        <dbReference type="ARBA" id="ARBA00023277"/>
    </source>
</evidence>
<dbReference type="PATRIC" id="fig|1679170.3.peg.3000"/>
<dbReference type="InterPro" id="IPR017853">
    <property type="entry name" value="GH"/>
</dbReference>
<dbReference type="InterPro" id="IPR037439">
    <property type="entry name" value="Branching_enzy"/>
</dbReference>
<dbReference type="EMBL" id="LFZW01000001">
    <property type="protein sequence ID" value="KMY50328.1"/>
    <property type="molecule type" value="Genomic_DNA"/>
</dbReference>
<dbReference type="Gene3D" id="2.60.40.10">
    <property type="entry name" value="Immunoglobulins"/>
    <property type="match status" value="1"/>
</dbReference>
<dbReference type="UniPathway" id="UPA00164"/>
<comment type="caution">
    <text evidence="13">The sequence shown here is derived from an EMBL/GenBank/DDBJ whole genome shotgun (WGS) entry which is preliminary data.</text>
</comment>
<keyword evidence="6 10" id="KW-0328">Glycosyltransferase</keyword>
<dbReference type="CDD" id="cd11322">
    <property type="entry name" value="AmyAc_Glg_BE"/>
    <property type="match status" value="1"/>
</dbReference>
<dbReference type="GO" id="GO:0004553">
    <property type="term" value="F:hydrolase activity, hydrolyzing O-glycosyl compounds"/>
    <property type="evidence" value="ECO:0007669"/>
    <property type="project" value="InterPro"/>
</dbReference>
<evidence type="ECO:0000256" key="5">
    <source>
        <dbReference type="ARBA" id="ARBA00022600"/>
    </source>
</evidence>
<evidence type="ECO:0000256" key="10">
    <source>
        <dbReference type="HAMAP-Rule" id="MF_00685"/>
    </source>
</evidence>
<dbReference type="InterPro" id="IPR013783">
    <property type="entry name" value="Ig-like_fold"/>
</dbReference>